<dbReference type="Proteomes" id="UP000482295">
    <property type="component" value="Unassembled WGS sequence"/>
</dbReference>
<organism evidence="1 2">
    <name type="scientific">Prevotella vespertina</name>
    <dbReference type="NCBI Taxonomy" id="2608404"/>
    <lineage>
        <taxon>Bacteria</taxon>
        <taxon>Pseudomonadati</taxon>
        <taxon>Bacteroidota</taxon>
        <taxon>Bacteroidia</taxon>
        <taxon>Bacteroidales</taxon>
        <taxon>Prevotellaceae</taxon>
        <taxon>Prevotella</taxon>
    </lineage>
</organism>
<evidence type="ECO:0000313" key="1">
    <source>
        <dbReference type="EMBL" id="MUL27838.1"/>
    </source>
</evidence>
<gene>
    <name evidence="1" type="ORF">F0475_05880</name>
</gene>
<sequence length="361" mass="41700">MLRKELVSYHRNGLGYYEVLTNRMVPEVNDVVENYAFDKSTNCLYVLTKNGNVVIVLEKEFAKYIKKLKDIPHLSGTALTQAIDKRNRQLADKYYVLNQRRGQEIADSTAKAQQDSLDEVLHRQLAEIDRANQREQYRRSHTAHDVPLGSSTLYCTFCDNTFNGSDVSETIGIDNDSIYFFTQEDGDLGLDHKDVHRAQITDELREDSAFMYHWKAFQKELSLSDRNRRSALDNLTDSYTSYINGLRELAPYGYIKDWDWDDENGYVTMSLSFVNTRKSKIRYIAFHFIITNDVGDVRCQGVFRGTGPVEEFHTSSWEWNNSSYYTWGDSSNMKFTKIVLTYMNGSQKILTGGNIVVDNDD</sequence>
<name>A0A7C9LPL1_9BACT</name>
<proteinExistence type="predicted"/>
<keyword evidence="2" id="KW-1185">Reference proteome</keyword>
<dbReference type="AlphaFoldDB" id="A0A7C9LPL1"/>
<comment type="caution">
    <text evidence="1">The sequence shown here is derived from an EMBL/GenBank/DDBJ whole genome shotgun (WGS) entry which is preliminary data.</text>
</comment>
<reference evidence="1 2" key="1">
    <citation type="submission" date="2019-09" db="EMBL/GenBank/DDBJ databases">
        <title>Prevotella A2879 sp. nov., isolated from an abscess of a patient.</title>
        <authorList>
            <person name="Buhl M."/>
            <person name="Oberhettinger P."/>
        </authorList>
    </citation>
    <scope>NUCLEOTIDE SEQUENCE [LARGE SCALE GENOMIC DNA]</scope>
    <source>
        <strain evidence="1 2">A2879</strain>
    </source>
</reference>
<accession>A0A7C9LPL1</accession>
<evidence type="ECO:0000313" key="2">
    <source>
        <dbReference type="Proteomes" id="UP000482295"/>
    </source>
</evidence>
<protein>
    <submittedName>
        <fullName evidence="1">Uncharacterized protein</fullName>
    </submittedName>
</protein>
<dbReference type="EMBL" id="VVIQ01000004">
    <property type="protein sequence ID" value="MUL27838.1"/>
    <property type="molecule type" value="Genomic_DNA"/>
</dbReference>